<protein>
    <recommendedName>
        <fullName evidence="2 6">D-ribose pyranase</fullName>
        <ecNumber evidence="2 6">5.4.99.62</ecNumber>
    </recommendedName>
</protein>
<dbReference type="GO" id="GO:0048029">
    <property type="term" value="F:monosaccharide binding"/>
    <property type="evidence" value="ECO:0007669"/>
    <property type="project" value="InterPro"/>
</dbReference>
<evidence type="ECO:0000256" key="5">
    <source>
        <dbReference type="ARBA" id="ARBA00023277"/>
    </source>
</evidence>
<dbReference type="Proteomes" id="UP000319941">
    <property type="component" value="Unassembled WGS sequence"/>
</dbReference>
<keyword evidence="3 6" id="KW-0963">Cytoplasm</keyword>
<evidence type="ECO:0000256" key="3">
    <source>
        <dbReference type="ARBA" id="ARBA00022490"/>
    </source>
</evidence>
<accession>A0A558HKG1</accession>
<keyword evidence="4 6" id="KW-0413">Isomerase</keyword>
<dbReference type="PANTHER" id="PTHR37831">
    <property type="entry name" value="D-RIBOSE PYRANASE"/>
    <property type="match status" value="1"/>
</dbReference>
<comment type="caution">
    <text evidence="7">The sequence shown here is derived from an EMBL/GenBank/DDBJ whole genome shotgun (WGS) entry which is preliminary data.</text>
</comment>
<sequence length="139" mass="14691">MKRHGILNAPLSGHLARLGHTQTLVIADAGLPIPAGVSCVDLAVVPGLPGMLPVLDALLDELCIEAVTLAEELPLKSPALHDTLTTRLAAIEHQTGTAMIRHELSHEAFKAELTKASVIVRTGECTPYANLILHCGVPF</sequence>
<comment type="subcellular location">
    <subcellularLocation>
        <location evidence="6">Cytoplasm</location>
    </subcellularLocation>
</comment>
<comment type="catalytic activity">
    <reaction evidence="1 6">
        <text>beta-D-ribopyranose = beta-D-ribofuranose</text>
        <dbReference type="Rhea" id="RHEA:25432"/>
        <dbReference type="ChEBI" id="CHEBI:27476"/>
        <dbReference type="ChEBI" id="CHEBI:47002"/>
        <dbReference type="EC" id="5.4.99.62"/>
    </reaction>
</comment>
<dbReference type="HAMAP" id="MF_01661">
    <property type="entry name" value="D_rib_pyranase"/>
    <property type="match status" value="1"/>
</dbReference>
<feature type="binding site" evidence="6">
    <location>
        <position position="28"/>
    </location>
    <ligand>
        <name>substrate</name>
    </ligand>
</feature>
<evidence type="ECO:0000313" key="7">
    <source>
        <dbReference type="EMBL" id="TVU69626.1"/>
    </source>
</evidence>
<dbReference type="GO" id="GO:0005829">
    <property type="term" value="C:cytosol"/>
    <property type="evidence" value="ECO:0007669"/>
    <property type="project" value="TreeGrafter"/>
</dbReference>
<dbReference type="GO" id="GO:0019303">
    <property type="term" value="P:D-ribose catabolic process"/>
    <property type="evidence" value="ECO:0007669"/>
    <property type="project" value="UniProtKB-UniRule"/>
</dbReference>
<comment type="subunit">
    <text evidence="6">Homodecamer.</text>
</comment>
<evidence type="ECO:0000313" key="8">
    <source>
        <dbReference type="Proteomes" id="UP000319941"/>
    </source>
</evidence>
<keyword evidence="8" id="KW-1185">Reference proteome</keyword>
<dbReference type="RefSeq" id="WP_024952226.1">
    <property type="nucleotide sequence ID" value="NZ_CAWOWR010000127.1"/>
</dbReference>
<comment type="similarity">
    <text evidence="6">Belongs to the RbsD / FucU family. RbsD subfamily.</text>
</comment>
<dbReference type="Pfam" id="PF05025">
    <property type="entry name" value="RbsD_FucU"/>
    <property type="match status" value="1"/>
</dbReference>
<evidence type="ECO:0000256" key="4">
    <source>
        <dbReference type="ARBA" id="ARBA00023235"/>
    </source>
</evidence>
<comment type="function">
    <text evidence="6">Catalyzes the interconversion of beta-pyran and beta-furan forms of D-ribose.</text>
</comment>
<dbReference type="GO" id="GO:0062193">
    <property type="term" value="F:D-ribose pyranase activity"/>
    <property type="evidence" value="ECO:0007669"/>
    <property type="project" value="UniProtKB-EC"/>
</dbReference>
<dbReference type="EMBL" id="VNFH01000007">
    <property type="protein sequence ID" value="TVU69626.1"/>
    <property type="molecule type" value="Genomic_DNA"/>
</dbReference>
<dbReference type="InterPro" id="IPR007721">
    <property type="entry name" value="RbsD_FucU"/>
</dbReference>
<feature type="binding site" evidence="6">
    <location>
        <position position="106"/>
    </location>
    <ligand>
        <name>substrate</name>
    </ligand>
</feature>
<comment type="pathway">
    <text evidence="6">Carbohydrate metabolism; D-ribose degradation; D-ribose 5-phosphate from beta-D-ribopyranose: step 1/2.</text>
</comment>
<dbReference type="UniPathway" id="UPA00916">
    <property type="reaction ID" value="UER00888"/>
</dbReference>
<dbReference type="PANTHER" id="PTHR37831:SF1">
    <property type="entry name" value="D-RIBOSE PYRANASE"/>
    <property type="match status" value="1"/>
</dbReference>
<feature type="binding site" evidence="6">
    <location>
        <begin position="128"/>
        <end position="130"/>
    </location>
    <ligand>
        <name>substrate</name>
    </ligand>
</feature>
<dbReference type="OrthoDB" id="9805009at2"/>
<dbReference type="AlphaFoldDB" id="A0A558HKG1"/>
<evidence type="ECO:0000256" key="2">
    <source>
        <dbReference type="ARBA" id="ARBA00012862"/>
    </source>
</evidence>
<dbReference type="EC" id="5.4.99.62" evidence="2 6"/>
<organism evidence="7 8">
    <name type="scientific">Cobetia crustatorum</name>
    <dbReference type="NCBI Taxonomy" id="553385"/>
    <lineage>
        <taxon>Bacteria</taxon>
        <taxon>Pseudomonadati</taxon>
        <taxon>Pseudomonadota</taxon>
        <taxon>Gammaproteobacteria</taxon>
        <taxon>Oceanospirillales</taxon>
        <taxon>Halomonadaceae</taxon>
        <taxon>Cobetia</taxon>
    </lineage>
</organism>
<feature type="active site" description="Proton donor" evidence="6">
    <location>
        <position position="20"/>
    </location>
</feature>
<keyword evidence="5 6" id="KW-0119">Carbohydrate metabolism</keyword>
<dbReference type="GO" id="GO:0016872">
    <property type="term" value="F:intramolecular lyase activity"/>
    <property type="evidence" value="ECO:0007669"/>
    <property type="project" value="UniProtKB-UniRule"/>
</dbReference>
<evidence type="ECO:0000256" key="6">
    <source>
        <dbReference type="HAMAP-Rule" id="MF_01661"/>
    </source>
</evidence>
<reference evidence="7 8" key="1">
    <citation type="submission" date="2019-07" db="EMBL/GenBank/DDBJ databases">
        <title>Diversity of Bacteria from Kongsfjorden, Arctic.</title>
        <authorList>
            <person name="Yu Y."/>
        </authorList>
    </citation>
    <scope>NUCLEOTIDE SEQUENCE [LARGE SCALE GENOMIC DNA]</scope>
    <source>
        <strain evidence="7 8">SM1923</strain>
    </source>
</reference>
<proteinExistence type="inferred from homology"/>
<dbReference type="STRING" id="553385.GCA_000591415_02185"/>
<dbReference type="InterPro" id="IPR023750">
    <property type="entry name" value="RbsD-like_sf"/>
</dbReference>
<evidence type="ECO:0000256" key="1">
    <source>
        <dbReference type="ARBA" id="ARBA00000223"/>
    </source>
</evidence>
<dbReference type="NCBIfam" id="NF008761">
    <property type="entry name" value="PRK11797.1"/>
    <property type="match status" value="1"/>
</dbReference>
<dbReference type="InterPro" id="IPR023064">
    <property type="entry name" value="D-ribose_pyranase"/>
</dbReference>
<name>A0A558HKG1_9GAMM</name>
<dbReference type="SUPFAM" id="SSF102546">
    <property type="entry name" value="RbsD-like"/>
    <property type="match status" value="1"/>
</dbReference>
<gene>
    <name evidence="6 7" type="primary">rbsD</name>
    <name evidence="7" type="ORF">FQP86_10985</name>
</gene>
<dbReference type="Gene3D" id="3.40.1650.10">
    <property type="entry name" value="RbsD-like domain"/>
    <property type="match status" value="1"/>
</dbReference>